<proteinExistence type="predicted"/>
<dbReference type="GO" id="GO:0016020">
    <property type="term" value="C:membrane"/>
    <property type="evidence" value="ECO:0007669"/>
    <property type="project" value="GOC"/>
</dbReference>
<name>A0AAD9P0T1_RIDPI</name>
<evidence type="ECO:0000259" key="2">
    <source>
        <dbReference type="Pfam" id="PF13733"/>
    </source>
</evidence>
<feature type="domain" description="Galactosyltransferase N-terminal" evidence="2">
    <location>
        <begin position="44"/>
        <end position="91"/>
    </location>
</feature>
<sequence>MSHSIMRDCGKLPSPSRPVPLTPAVSGQRTTRNRRISGRNLIGSVAVIIPYRDREDHLILLLSQLHPVLQRQQLDYRIFVVEQVNRLTNHKCSKLDLPQRPQSECRV</sequence>
<dbReference type="PANTHER" id="PTHR19300">
    <property type="entry name" value="BETA-1,4-GALACTOSYLTRANSFERASE"/>
    <property type="match status" value="1"/>
</dbReference>
<keyword evidence="4" id="KW-1185">Reference proteome</keyword>
<dbReference type="AlphaFoldDB" id="A0AAD9P0T1"/>
<organism evidence="3 4">
    <name type="scientific">Ridgeia piscesae</name>
    <name type="common">Tubeworm</name>
    <dbReference type="NCBI Taxonomy" id="27915"/>
    <lineage>
        <taxon>Eukaryota</taxon>
        <taxon>Metazoa</taxon>
        <taxon>Spiralia</taxon>
        <taxon>Lophotrochozoa</taxon>
        <taxon>Annelida</taxon>
        <taxon>Polychaeta</taxon>
        <taxon>Sedentaria</taxon>
        <taxon>Canalipalpata</taxon>
        <taxon>Sabellida</taxon>
        <taxon>Siboglinidae</taxon>
        <taxon>Ridgeia</taxon>
    </lineage>
</organism>
<dbReference type="GO" id="GO:0033842">
    <property type="term" value="F:N-acetyl-beta-glucosaminyl-derivative 4-beta-N-acetylgalactosaminyltransferase activity"/>
    <property type="evidence" value="ECO:0007669"/>
    <property type="project" value="TreeGrafter"/>
</dbReference>
<dbReference type="SUPFAM" id="SSF53448">
    <property type="entry name" value="Nucleotide-diphospho-sugar transferases"/>
    <property type="match status" value="1"/>
</dbReference>
<accession>A0AAD9P0T1</accession>
<dbReference type="GO" id="GO:0005794">
    <property type="term" value="C:Golgi apparatus"/>
    <property type="evidence" value="ECO:0007669"/>
    <property type="project" value="TreeGrafter"/>
</dbReference>
<evidence type="ECO:0000256" key="1">
    <source>
        <dbReference type="SAM" id="MobiDB-lite"/>
    </source>
</evidence>
<dbReference type="PANTHER" id="PTHR19300:SF57">
    <property type="entry name" value="BETA-1,4-N-ACETYLGALACTOSAMINYLTRANSFERASE"/>
    <property type="match status" value="1"/>
</dbReference>
<dbReference type="InterPro" id="IPR029044">
    <property type="entry name" value="Nucleotide-diphossugar_trans"/>
</dbReference>
<reference evidence="3" key="1">
    <citation type="journal article" date="2023" name="Mol. Biol. Evol.">
        <title>Third-Generation Sequencing Reveals the Adaptive Role of the Epigenome in Three Deep-Sea Polychaetes.</title>
        <authorList>
            <person name="Perez M."/>
            <person name="Aroh O."/>
            <person name="Sun Y."/>
            <person name="Lan Y."/>
            <person name="Juniper S.K."/>
            <person name="Young C.R."/>
            <person name="Angers B."/>
            <person name="Qian P.Y."/>
        </authorList>
    </citation>
    <scope>NUCLEOTIDE SEQUENCE</scope>
    <source>
        <strain evidence="3">R07B-5</strain>
    </source>
</reference>
<dbReference type="InterPro" id="IPR027995">
    <property type="entry name" value="Galactosyl_T_N"/>
</dbReference>
<comment type="caution">
    <text evidence="3">The sequence shown here is derived from an EMBL/GenBank/DDBJ whole genome shotgun (WGS) entry which is preliminary data.</text>
</comment>
<protein>
    <recommendedName>
        <fullName evidence="2">Galactosyltransferase N-terminal domain-containing protein</fullName>
    </recommendedName>
</protein>
<dbReference type="InterPro" id="IPR003859">
    <property type="entry name" value="Galactosyl_T"/>
</dbReference>
<dbReference type="GO" id="GO:0006688">
    <property type="term" value="P:glycosphingolipid biosynthetic process"/>
    <property type="evidence" value="ECO:0007669"/>
    <property type="project" value="TreeGrafter"/>
</dbReference>
<dbReference type="Proteomes" id="UP001209878">
    <property type="component" value="Unassembled WGS sequence"/>
</dbReference>
<feature type="region of interest" description="Disordered" evidence="1">
    <location>
        <begin position="1"/>
        <end position="32"/>
    </location>
</feature>
<dbReference type="Gene3D" id="3.90.550.10">
    <property type="entry name" value="Spore Coat Polysaccharide Biosynthesis Protein SpsA, Chain A"/>
    <property type="match status" value="1"/>
</dbReference>
<evidence type="ECO:0000313" key="3">
    <source>
        <dbReference type="EMBL" id="KAK2186027.1"/>
    </source>
</evidence>
<dbReference type="Pfam" id="PF13733">
    <property type="entry name" value="Glyco_transf_7N"/>
    <property type="match status" value="1"/>
</dbReference>
<gene>
    <name evidence="3" type="ORF">NP493_216g03032</name>
</gene>
<evidence type="ECO:0000313" key="4">
    <source>
        <dbReference type="Proteomes" id="UP001209878"/>
    </source>
</evidence>
<feature type="compositionally biased region" description="Basic and acidic residues" evidence="1">
    <location>
        <begin position="1"/>
        <end position="10"/>
    </location>
</feature>
<dbReference type="GO" id="GO:0008378">
    <property type="term" value="F:galactosyltransferase activity"/>
    <property type="evidence" value="ECO:0007669"/>
    <property type="project" value="TreeGrafter"/>
</dbReference>
<dbReference type="EMBL" id="JAODUO010000215">
    <property type="protein sequence ID" value="KAK2186027.1"/>
    <property type="molecule type" value="Genomic_DNA"/>
</dbReference>
<dbReference type="GO" id="GO:0005975">
    <property type="term" value="P:carbohydrate metabolic process"/>
    <property type="evidence" value="ECO:0007669"/>
    <property type="project" value="InterPro"/>
</dbReference>